<dbReference type="SUPFAM" id="SSF52218">
    <property type="entry name" value="Flavoproteins"/>
    <property type="match status" value="1"/>
</dbReference>
<dbReference type="PANTHER" id="PTHR43278">
    <property type="entry name" value="NAD(P)H-DEPENDENT FMN-CONTAINING OXIDOREDUCTASE YWQN-RELATED"/>
    <property type="match status" value="1"/>
</dbReference>
<dbReference type="InterPro" id="IPR005025">
    <property type="entry name" value="FMN_Rdtase-like_dom"/>
</dbReference>
<dbReference type="Pfam" id="PF03358">
    <property type="entry name" value="FMN_red"/>
    <property type="match status" value="1"/>
</dbReference>
<dbReference type="AlphaFoldDB" id="A0A7G9WF08"/>
<proteinExistence type="predicted"/>
<name>A0A7G9WF08_9FIRM</name>
<dbReference type="KEGG" id="caml:H6X83_09960"/>
<dbReference type="Proteomes" id="UP000516046">
    <property type="component" value="Chromosome"/>
</dbReference>
<keyword evidence="2" id="KW-0288">FMN</keyword>
<accession>A0A7G9WF08</accession>
<dbReference type="InterPro" id="IPR029039">
    <property type="entry name" value="Flavoprotein-like_sf"/>
</dbReference>
<sequence>MSKQVLVISASPRKGGNSDTLCDEFIRGAEAAGNRTEKIFLCEKNIHYCTGCGYCNSAHKCSQQDDMAEILNKMVNANVIVLASPVYFYTVDGQMKTIIDRSCPRYTEIAGKEFYYILTAADNSATSLERAVSGLRGFTLDCLPGTREQGILLGTGVWEKGAVKTTSFMKQAYDMGHNI</sequence>
<dbReference type="PANTHER" id="PTHR43278:SF4">
    <property type="entry name" value="NAD(P)H-DEPENDENT FMN-CONTAINING OXIDOREDUCTASE YWQN-RELATED"/>
    <property type="match status" value="1"/>
</dbReference>
<organism evidence="4 5">
    <name type="scientific">Caproicibacterium amylolyticum</name>
    <dbReference type="NCBI Taxonomy" id="2766537"/>
    <lineage>
        <taxon>Bacteria</taxon>
        <taxon>Bacillati</taxon>
        <taxon>Bacillota</taxon>
        <taxon>Clostridia</taxon>
        <taxon>Eubacteriales</taxon>
        <taxon>Oscillospiraceae</taxon>
        <taxon>Caproicibacterium</taxon>
    </lineage>
</organism>
<reference evidence="4 5" key="1">
    <citation type="submission" date="2020-08" db="EMBL/GenBank/DDBJ databases">
        <authorList>
            <person name="Ren C."/>
            <person name="Gu Y."/>
            <person name="Xu Y."/>
        </authorList>
    </citation>
    <scope>NUCLEOTIDE SEQUENCE [LARGE SCALE GENOMIC DNA]</scope>
    <source>
        <strain evidence="4 5">LBM18003</strain>
    </source>
</reference>
<gene>
    <name evidence="4" type="ORF">H6X83_09960</name>
</gene>
<feature type="domain" description="NADPH-dependent FMN reductase-like" evidence="3">
    <location>
        <begin position="5"/>
        <end position="125"/>
    </location>
</feature>
<keyword evidence="5" id="KW-1185">Reference proteome</keyword>
<keyword evidence="1" id="KW-0285">Flavoprotein</keyword>
<evidence type="ECO:0000256" key="1">
    <source>
        <dbReference type="ARBA" id="ARBA00022630"/>
    </source>
</evidence>
<dbReference type="Gene3D" id="3.40.50.360">
    <property type="match status" value="1"/>
</dbReference>
<dbReference type="GO" id="GO:0016491">
    <property type="term" value="F:oxidoreductase activity"/>
    <property type="evidence" value="ECO:0007669"/>
    <property type="project" value="InterPro"/>
</dbReference>
<dbReference type="RefSeq" id="WP_212506338.1">
    <property type="nucleotide sequence ID" value="NZ_CP060696.1"/>
</dbReference>
<dbReference type="InterPro" id="IPR051796">
    <property type="entry name" value="ISF_SsuE-like"/>
</dbReference>
<evidence type="ECO:0000313" key="4">
    <source>
        <dbReference type="EMBL" id="QNO17270.1"/>
    </source>
</evidence>
<dbReference type="EMBL" id="CP060696">
    <property type="protein sequence ID" value="QNO17270.1"/>
    <property type="molecule type" value="Genomic_DNA"/>
</dbReference>
<evidence type="ECO:0000259" key="3">
    <source>
        <dbReference type="Pfam" id="PF03358"/>
    </source>
</evidence>
<evidence type="ECO:0000313" key="5">
    <source>
        <dbReference type="Proteomes" id="UP000516046"/>
    </source>
</evidence>
<protein>
    <submittedName>
        <fullName evidence="4">Flavodoxin family protein</fullName>
    </submittedName>
</protein>
<evidence type="ECO:0000256" key="2">
    <source>
        <dbReference type="ARBA" id="ARBA00022643"/>
    </source>
</evidence>